<organism evidence="2 3">
    <name type="scientific">Cytospora mali</name>
    <name type="common">Apple Valsa canker fungus</name>
    <name type="synonym">Valsa mali</name>
    <dbReference type="NCBI Taxonomy" id="578113"/>
    <lineage>
        <taxon>Eukaryota</taxon>
        <taxon>Fungi</taxon>
        <taxon>Dikarya</taxon>
        <taxon>Ascomycota</taxon>
        <taxon>Pezizomycotina</taxon>
        <taxon>Sordariomycetes</taxon>
        <taxon>Sordariomycetidae</taxon>
        <taxon>Diaporthales</taxon>
        <taxon>Cytosporaceae</taxon>
        <taxon>Cytospora</taxon>
    </lineage>
</organism>
<dbReference type="AlphaFoldDB" id="A0A194W8U8"/>
<gene>
    <name evidence="2" type="ORF">VM1G_07657</name>
</gene>
<feature type="compositionally biased region" description="Basic and acidic residues" evidence="1">
    <location>
        <begin position="296"/>
        <end position="324"/>
    </location>
</feature>
<dbReference type="EMBL" id="CM003105">
    <property type="protein sequence ID" value="KUI72500.1"/>
    <property type="molecule type" value="Genomic_DNA"/>
</dbReference>
<dbReference type="Proteomes" id="UP000078559">
    <property type="component" value="Chromosome 8"/>
</dbReference>
<feature type="region of interest" description="Disordered" evidence="1">
    <location>
        <begin position="268"/>
        <end position="368"/>
    </location>
</feature>
<feature type="compositionally biased region" description="Basic residues" evidence="1">
    <location>
        <begin position="358"/>
        <end position="368"/>
    </location>
</feature>
<reference evidence="2" key="1">
    <citation type="submission" date="2014-12" db="EMBL/GenBank/DDBJ databases">
        <title>Genome Sequence of Valsa Canker Pathogens Uncovers a Specific Adaption of Colonization on Woody Bark.</title>
        <authorList>
            <person name="Yin Z."/>
            <person name="Liu H."/>
            <person name="Gao X."/>
            <person name="Li Z."/>
            <person name="Song N."/>
            <person name="Ke X."/>
            <person name="Dai Q."/>
            <person name="Wu Y."/>
            <person name="Sun Y."/>
            <person name="Xu J.-R."/>
            <person name="Kang Z.K."/>
            <person name="Wang L."/>
            <person name="Huang L."/>
        </authorList>
    </citation>
    <scope>NUCLEOTIDE SEQUENCE [LARGE SCALE GENOMIC DNA]</scope>
    <source>
        <strain evidence="2">03-8</strain>
    </source>
</reference>
<feature type="compositionally biased region" description="Polar residues" evidence="1">
    <location>
        <begin position="270"/>
        <end position="280"/>
    </location>
</feature>
<protein>
    <submittedName>
        <fullName evidence="2">Uncharacterized protein</fullName>
    </submittedName>
</protein>
<evidence type="ECO:0000256" key="1">
    <source>
        <dbReference type="SAM" id="MobiDB-lite"/>
    </source>
</evidence>
<accession>A0A194W8U8</accession>
<name>A0A194W8U8_CYTMA</name>
<proteinExistence type="predicted"/>
<dbReference type="OrthoDB" id="4940800at2759"/>
<feature type="region of interest" description="Disordered" evidence="1">
    <location>
        <begin position="17"/>
        <end position="43"/>
    </location>
</feature>
<evidence type="ECO:0000313" key="3">
    <source>
        <dbReference type="Proteomes" id="UP000078559"/>
    </source>
</evidence>
<keyword evidence="3" id="KW-1185">Reference proteome</keyword>
<evidence type="ECO:0000313" key="2">
    <source>
        <dbReference type="EMBL" id="KUI72500.1"/>
    </source>
</evidence>
<sequence length="368" mass="40633">MADGKLSVIGKTYRYSSSAQALRATPTPPSPPPSSASSPSTLLSPSLLQHSASLPSSVLGALQALKANERGEYNGPSWLKFTDVTADDLEALISAAEPKIYKFRYDYDPTHKLLILRMPEGHPHVFVKNGIQQIIWEHLKTRLDLAMREEQDRGGHHLEALRSIKTAIKPLVEAILTLPDGTTKRPDIAFHYIGSDYPSLVVEVAHNIALQDQPIRTPQGQALDRGFELNVADFVPLANDVPRDVLEALTFSIPFSDLCDELVIGEEQQARQGTTPQPKAQKSHKRVHFSWSLPRPEADAERQSSDSEPSSSERRKIAVGERLYRGRRAGSGSARGTEQDDVADADRAVLADIVVNRTRSKTRSRTQQ</sequence>